<evidence type="ECO:0000259" key="1">
    <source>
        <dbReference type="Pfam" id="PF01425"/>
    </source>
</evidence>
<dbReference type="STRING" id="1421013.GCA_000504425_01876"/>
<dbReference type="PANTHER" id="PTHR11895:SF176">
    <property type="entry name" value="AMIDASE AMID-RELATED"/>
    <property type="match status" value="1"/>
</dbReference>
<dbReference type="RefSeq" id="WP_044416912.1">
    <property type="nucleotide sequence ID" value="NZ_JXXE01000587.1"/>
</dbReference>
<evidence type="ECO:0000313" key="3">
    <source>
        <dbReference type="Proteomes" id="UP000032515"/>
    </source>
</evidence>
<dbReference type="InterPro" id="IPR000120">
    <property type="entry name" value="Amidase"/>
</dbReference>
<dbReference type="EC" id="3.5.1.4" evidence="2"/>
<organism evidence="2 3">
    <name type="scientific">Rhodopseudomonas palustris</name>
    <dbReference type="NCBI Taxonomy" id="1076"/>
    <lineage>
        <taxon>Bacteria</taxon>
        <taxon>Pseudomonadati</taxon>
        <taxon>Pseudomonadota</taxon>
        <taxon>Alphaproteobacteria</taxon>
        <taxon>Hyphomicrobiales</taxon>
        <taxon>Nitrobacteraceae</taxon>
        <taxon>Rhodopseudomonas</taxon>
    </lineage>
</organism>
<gene>
    <name evidence="2" type="ORF">OO17_24930</name>
</gene>
<dbReference type="PATRIC" id="fig|1076.23.peg.6112"/>
<dbReference type="AlphaFoldDB" id="A0A0D7E5Z7"/>
<name>A0A0D7E5Z7_RHOPL</name>
<protein>
    <submittedName>
        <fullName evidence="2">Amidase</fullName>
        <ecNumber evidence="2">3.5.1.4</ecNumber>
    </submittedName>
</protein>
<dbReference type="InterPro" id="IPR023631">
    <property type="entry name" value="Amidase_dom"/>
</dbReference>
<evidence type="ECO:0000313" key="2">
    <source>
        <dbReference type="EMBL" id="KIZ36279.1"/>
    </source>
</evidence>
<reference evidence="2 3" key="1">
    <citation type="submission" date="2014-11" db="EMBL/GenBank/DDBJ databases">
        <title>Genomics and ecophysiology of heterotrophic nitrogen fixing bacteria isolated from estuarine surface water.</title>
        <authorList>
            <person name="Bentzon-Tilia M."/>
            <person name="Severin I."/>
            <person name="Hansen L.H."/>
            <person name="Riemann L."/>
        </authorList>
    </citation>
    <scope>NUCLEOTIDE SEQUENCE [LARGE SCALE GENOMIC DNA]</scope>
    <source>
        <strain evidence="2 3">BAL398</strain>
    </source>
</reference>
<dbReference type="PANTHER" id="PTHR11895">
    <property type="entry name" value="TRANSAMIDASE"/>
    <property type="match status" value="1"/>
</dbReference>
<keyword evidence="2" id="KW-0378">Hydrolase</keyword>
<dbReference type="OrthoDB" id="9811471at2"/>
<dbReference type="NCBIfam" id="NF005460">
    <property type="entry name" value="PRK07056.1"/>
    <property type="match status" value="1"/>
</dbReference>
<dbReference type="SUPFAM" id="SSF75304">
    <property type="entry name" value="Amidase signature (AS) enzymes"/>
    <property type="match status" value="1"/>
</dbReference>
<accession>A0A0D7E5Z7</accession>
<proteinExistence type="predicted"/>
<dbReference type="Pfam" id="PF01425">
    <property type="entry name" value="Amidase"/>
    <property type="match status" value="1"/>
</dbReference>
<dbReference type="Proteomes" id="UP000032515">
    <property type="component" value="Unassembled WGS sequence"/>
</dbReference>
<comment type="caution">
    <text evidence="2">The sequence shown here is derived from an EMBL/GenBank/DDBJ whole genome shotgun (WGS) entry which is preliminary data.</text>
</comment>
<sequence>MTSLPTLAALAADLDAGRTSARQLVDQCLARIADPSGEGARAFVHVDTKAAIEAAEAMDRLRAVKAAPSPFAGIPVSIKDLFDIKGQVTRAGSRALDDNPPADADAPTVARLRRAGFVVIGRTNMTEFAYSGIGINPHYGTPKSTWQRQIGHVPGGSSAGGAVSVADGMSHATLGTDTGGSCRIPAAFNGIVGFKPTQSRVPLDGSVPLSFSLDSIGPLARSVACCATLDAVLADEKVTPLRPRRIAGMRLAVPTTLALDELDDAVASAFERALGLLSDHGALIERIAVPEFLDIAPMSAKGGLTAAESYAWHRFLIVAQGDVYDPRVRSRILRGESQSAADYVDLIQARKSLIARASQRIAPYDALVLPTTANTPPTIAEMADDNAFTKANLLALRNCTLFNMIDGCAISLPCHRDGEVPVGLMLAGIGGSDRRIFELAAGMEDIIRG</sequence>
<dbReference type="InterPro" id="IPR036928">
    <property type="entry name" value="AS_sf"/>
</dbReference>
<dbReference type="EMBL" id="JXXE01000587">
    <property type="protein sequence ID" value="KIZ36279.1"/>
    <property type="molecule type" value="Genomic_DNA"/>
</dbReference>
<dbReference type="GO" id="GO:0004040">
    <property type="term" value="F:amidase activity"/>
    <property type="evidence" value="ECO:0007669"/>
    <property type="project" value="UniProtKB-EC"/>
</dbReference>
<feature type="domain" description="Amidase" evidence="1">
    <location>
        <begin position="24"/>
        <end position="436"/>
    </location>
</feature>
<dbReference type="Gene3D" id="3.90.1300.10">
    <property type="entry name" value="Amidase signature (AS) domain"/>
    <property type="match status" value="1"/>
</dbReference>